<evidence type="ECO:0000256" key="11">
    <source>
        <dbReference type="SAM" id="MobiDB-lite"/>
    </source>
</evidence>
<accession>A0A9Q0S954</accession>
<keyword evidence="4 10" id="KW-0863">Zinc-finger</keyword>
<organism evidence="13 14">
    <name type="scientific">Pseudolycoriella hygida</name>
    <dbReference type="NCBI Taxonomy" id="35572"/>
    <lineage>
        <taxon>Eukaryota</taxon>
        <taxon>Metazoa</taxon>
        <taxon>Ecdysozoa</taxon>
        <taxon>Arthropoda</taxon>
        <taxon>Hexapoda</taxon>
        <taxon>Insecta</taxon>
        <taxon>Pterygota</taxon>
        <taxon>Neoptera</taxon>
        <taxon>Endopterygota</taxon>
        <taxon>Diptera</taxon>
        <taxon>Nematocera</taxon>
        <taxon>Sciaroidea</taxon>
        <taxon>Sciaridae</taxon>
        <taxon>Pseudolycoriella</taxon>
    </lineage>
</organism>
<keyword evidence="5" id="KW-0862">Zinc</keyword>
<feature type="domain" description="C2H2-type" evidence="12">
    <location>
        <begin position="302"/>
        <end position="331"/>
    </location>
</feature>
<dbReference type="Pfam" id="PF00096">
    <property type="entry name" value="zf-C2H2"/>
    <property type="match status" value="7"/>
</dbReference>
<evidence type="ECO:0000256" key="6">
    <source>
        <dbReference type="ARBA" id="ARBA00023015"/>
    </source>
</evidence>
<feature type="domain" description="C2H2-type" evidence="12">
    <location>
        <begin position="273"/>
        <end position="300"/>
    </location>
</feature>
<feature type="domain" description="C2H2-type" evidence="12">
    <location>
        <begin position="730"/>
        <end position="757"/>
    </location>
</feature>
<feature type="compositionally biased region" description="Basic and acidic residues" evidence="11">
    <location>
        <begin position="95"/>
        <end position="104"/>
    </location>
</feature>
<evidence type="ECO:0000313" key="14">
    <source>
        <dbReference type="Proteomes" id="UP001151699"/>
    </source>
</evidence>
<dbReference type="InterPro" id="IPR036236">
    <property type="entry name" value="Znf_C2H2_sf"/>
</dbReference>
<dbReference type="Proteomes" id="UP001151699">
    <property type="component" value="Chromosome A"/>
</dbReference>
<dbReference type="InterPro" id="IPR050331">
    <property type="entry name" value="Zinc_finger"/>
</dbReference>
<evidence type="ECO:0000256" key="10">
    <source>
        <dbReference type="PROSITE-ProRule" id="PRU00042"/>
    </source>
</evidence>
<dbReference type="GO" id="GO:0005634">
    <property type="term" value="C:nucleus"/>
    <property type="evidence" value="ECO:0007669"/>
    <property type="project" value="UniProtKB-SubCell"/>
</dbReference>
<dbReference type="SMART" id="SM00355">
    <property type="entry name" value="ZnF_C2H2"/>
    <property type="match status" value="9"/>
</dbReference>
<feature type="compositionally biased region" description="Basic and acidic residues" evidence="11">
    <location>
        <begin position="121"/>
        <end position="131"/>
    </location>
</feature>
<evidence type="ECO:0000256" key="5">
    <source>
        <dbReference type="ARBA" id="ARBA00022833"/>
    </source>
</evidence>
<dbReference type="GO" id="GO:0008270">
    <property type="term" value="F:zinc ion binding"/>
    <property type="evidence" value="ECO:0007669"/>
    <property type="project" value="UniProtKB-KW"/>
</dbReference>
<dbReference type="SUPFAM" id="SSF57667">
    <property type="entry name" value="beta-beta-alpha zinc fingers"/>
    <property type="match status" value="5"/>
</dbReference>
<feature type="region of interest" description="Disordered" evidence="11">
    <location>
        <begin position="487"/>
        <end position="595"/>
    </location>
</feature>
<feature type="compositionally biased region" description="Basic and acidic residues" evidence="11">
    <location>
        <begin position="501"/>
        <end position="517"/>
    </location>
</feature>
<dbReference type="PROSITE" id="PS00028">
    <property type="entry name" value="ZINC_FINGER_C2H2_1"/>
    <property type="match status" value="6"/>
</dbReference>
<evidence type="ECO:0000256" key="7">
    <source>
        <dbReference type="ARBA" id="ARBA00023125"/>
    </source>
</evidence>
<evidence type="ECO:0000256" key="8">
    <source>
        <dbReference type="ARBA" id="ARBA00023163"/>
    </source>
</evidence>
<evidence type="ECO:0000256" key="9">
    <source>
        <dbReference type="ARBA" id="ARBA00023242"/>
    </source>
</evidence>
<dbReference type="PANTHER" id="PTHR16515:SF49">
    <property type="entry name" value="GASTRULA ZINC FINGER PROTEIN XLCGF49.1-LIKE-RELATED"/>
    <property type="match status" value="1"/>
</dbReference>
<feature type="region of interest" description="Disordered" evidence="11">
    <location>
        <begin position="397"/>
        <end position="467"/>
    </location>
</feature>
<dbReference type="PANTHER" id="PTHR16515">
    <property type="entry name" value="PR DOMAIN ZINC FINGER PROTEIN"/>
    <property type="match status" value="1"/>
</dbReference>
<gene>
    <name evidence="13" type="primary">ham_1</name>
    <name evidence="13" type="ORF">Bhyg_03884</name>
</gene>
<evidence type="ECO:0000256" key="4">
    <source>
        <dbReference type="ARBA" id="ARBA00022771"/>
    </source>
</evidence>
<keyword evidence="2" id="KW-0479">Metal-binding</keyword>
<keyword evidence="14" id="KW-1185">Reference proteome</keyword>
<feature type="domain" description="C2H2-type" evidence="12">
    <location>
        <begin position="701"/>
        <end position="729"/>
    </location>
</feature>
<reference evidence="13" key="1">
    <citation type="submission" date="2022-07" db="EMBL/GenBank/DDBJ databases">
        <authorList>
            <person name="Trinca V."/>
            <person name="Uliana J.V.C."/>
            <person name="Torres T.T."/>
            <person name="Ward R.J."/>
            <person name="Monesi N."/>
        </authorList>
    </citation>
    <scope>NUCLEOTIDE SEQUENCE</scope>
    <source>
        <strain evidence="13">HSMRA1968</strain>
        <tissue evidence="13">Whole embryos</tissue>
    </source>
</reference>
<dbReference type="FunFam" id="3.30.160.60:FF:000159">
    <property type="entry name" value="Mds1 and evi1 complex locus protein"/>
    <property type="match status" value="1"/>
</dbReference>
<feature type="compositionally biased region" description="Polar residues" evidence="11">
    <location>
        <begin position="518"/>
        <end position="529"/>
    </location>
</feature>
<keyword evidence="6" id="KW-0805">Transcription regulation</keyword>
<dbReference type="OrthoDB" id="9368434at2759"/>
<name>A0A9Q0S954_9DIPT</name>
<comment type="subcellular location">
    <subcellularLocation>
        <location evidence="1">Nucleus</location>
    </subcellularLocation>
</comment>
<evidence type="ECO:0000313" key="13">
    <source>
        <dbReference type="EMBL" id="KAJ6648653.1"/>
    </source>
</evidence>
<feature type="compositionally biased region" description="Polar residues" evidence="11">
    <location>
        <begin position="444"/>
        <end position="453"/>
    </location>
</feature>
<dbReference type="InterPro" id="IPR013087">
    <property type="entry name" value="Znf_C2H2_type"/>
</dbReference>
<evidence type="ECO:0000256" key="1">
    <source>
        <dbReference type="ARBA" id="ARBA00004123"/>
    </source>
</evidence>
<feature type="compositionally biased region" description="Polar residues" evidence="11">
    <location>
        <begin position="398"/>
        <end position="419"/>
    </location>
</feature>
<feature type="domain" description="C2H2-type" evidence="12">
    <location>
        <begin position="673"/>
        <end position="700"/>
    </location>
</feature>
<dbReference type="PROSITE" id="PS50157">
    <property type="entry name" value="ZINC_FINGER_C2H2_2"/>
    <property type="match status" value="7"/>
</dbReference>
<keyword evidence="7" id="KW-0238">DNA-binding</keyword>
<proteinExistence type="predicted"/>
<comment type="caution">
    <text evidence="13">The sequence shown here is derived from an EMBL/GenBank/DDBJ whole genome shotgun (WGS) entry which is preliminary data.</text>
</comment>
<dbReference type="Gene3D" id="2.170.270.10">
    <property type="entry name" value="SET domain"/>
    <property type="match status" value="1"/>
</dbReference>
<dbReference type="Gene3D" id="3.30.160.60">
    <property type="entry name" value="Classic Zinc Finger"/>
    <property type="match status" value="7"/>
</dbReference>
<dbReference type="GO" id="GO:0003677">
    <property type="term" value="F:DNA binding"/>
    <property type="evidence" value="ECO:0007669"/>
    <property type="project" value="UniProtKB-KW"/>
</dbReference>
<feature type="domain" description="C2H2-type" evidence="12">
    <location>
        <begin position="172"/>
        <end position="200"/>
    </location>
</feature>
<evidence type="ECO:0000256" key="3">
    <source>
        <dbReference type="ARBA" id="ARBA00022737"/>
    </source>
</evidence>
<dbReference type="FunFam" id="3.30.160.60:FF:000112">
    <property type="entry name" value="Mds1 and evi1 complex locus protein"/>
    <property type="match status" value="1"/>
</dbReference>
<dbReference type="EMBL" id="WJQU01000001">
    <property type="protein sequence ID" value="KAJ6648653.1"/>
    <property type="molecule type" value="Genomic_DNA"/>
</dbReference>
<dbReference type="InterPro" id="IPR046341">
    <property type="entry name" value="SET_dom_sf"/>
</dbReference>
<dbReference type="AlphaFoldDB" id="A0A9Q0S954"/>
<sequence>MIIEAYYPNIGVLLDLYAVVAGTTIRGWLEPIPESAMWLKHIRTVYSNIEANIYSFIVAGYIWFEVTRDIPAGTELVAAPKVPLQLRDIFSNGPQDDRSDRETGSQHSGTDEEDFTSNDLENSKQENTDKEQDTEDEEGLDCKCVVCDRQCQDIDQLDDHLVITHHYPKDAFRCDICPKSYCYRPSLFRHRALIHGELRKYPCENCTKDERECDHLLENEQLRVFTDPSNLQRHIRTHHIGARSHACPECGKTFATSSGLKQHTHIHSSVKPFQCEVCFKAYTQFSNLCRHKRMHADCRNQIKCPKCGQSFSTGTSLTKHKRFCDSTNCIPHHSHPSISSGSQIPQAMTTPPNPFLVFRGPPPFFPPGFGAYHGLQGMFPSSPAQAPAFPMLFPQPNLDINSERSTPPRHMTSQQNIKISPSAAEEASSHLRPSPARPIPINLHPQSINNNNALPRGADMRKRKYNDSKSSFLSIEDFSIKKQKEIDHRHLESQPNAEPKIPNETRRVEERQDRKTPTDPNGASQSNGEQPLDLSVNKKIIKQRSLSPREEIVPAKKHRLCPDPEPEPIKSEANSYLESRTPSVSPVPTSPSPPGPPMAYPRPIHPMLLEAIYRPSGLGAFQRPFPFLGHVGRPGFDMLSRNGQFPSKPFHEALMAAGGLNTGMGNGKLKDRYACKFCGKVFPRSANLTRHLRTHTGEQPYKCKYCERSFSISSNLQRHVRNIHNKERPFKCNLCERCFGQQTNLDRHLKKHEADASGLGIGVGDSPSSNEADREDSYYDEFRSFFGKVTYSEGLYTPSSMATVEGETEDGSDVDNEIIIDKEPLNNNETIEVTT</sequence>
<evidence type="ECO:0000256" key="2">
    <source>
        <dbReference type="ARBA" id="ARBA00022723"/>
    </source>
</evidence>
<keyword evidence="9" id="KW-0539">Nucleus</keyword>
<keyword evidence="3" id="KW-0677">Repeat</keyword>
<evidence type="ECO:0000259" key="12">
    <source>
        <dbReference type="PROSITE" id="PS50157"/>
    </source>
</evidence>
<dbReference type="FunFam" id="3.30.160.60:FF:000150">
    <property type="entry name" value="Mds1 and evi1 complex locus protein"/>
    <property type="match status" value="1"/>
</dbReference>
<dbReference type="FunFam" id="3.30.160.60:FF:000929">
    <property type="entry name" value="Uncharacterized protein, isoform B"/>
    <property type="match status" value="1"/>
</dbReference>
<protein>
    <submittedName>
        <fullName evidence="13">Transcription factor hamlet</fullName>
    </submittedName>
</protein>
<feature type="region of interest" description="Disordered" evidence="11">
    <location>
        <begin position="90"/>
        <end position="134"/>
    </location>
</feature>
<keyword evidence="8" id="KW-0804">Transcription</keyword>
<dbReference type="FunFam" id="3.30.160.60:FF:000126">
    <property type="entry name" value="Mds1 and evi1 complex locus protein"/>
    <property type="match status" value="1"/>
</dbReference>
<dbReference type="GO" id="GO:0006355">
    <property type="term" value="P:regulation of DNA-templated transcription"/>
    <property type="evidence" value="ECO:0007669"/>
    <property type="project" value="UniProtKB-ARBA"/>
</dbReference>
<feature type="domain" description="C2H2-type" evidence="12">
    <location>
        <begin position="245"/>
        <end position="272"/>
    </location>
</feature>